<comment type="caution">
    <text evidence="1">The sequence shown here is derived from an EMBL/GenBank/DDBJ whole genome shotgun (WGS) entry which is preliminary data.</text>
</comment>
<evidence type="ECO:0000313" key="1">
    <source>
        <dbReference type="EMBL" id="KAF0974749.1"/>
    </source>
</evidence>
<organism evidence="1 2">
    <name type="scientific">Naegleria fowleri</name>
    <name type="common">Brain eating amoeba</name>
    <dbReference type="NCBI Taxonomy" id="5763"/>
    <lineage>
        <taxon>Eukaryota</taxon>
        <taxon>Discoba</taxon>
        <taxon>Heterolobosea</taxon>
        <taxon>Tetramitia</taxon>
        <taxon>Eutetramitia</taxon>
        <taxon>Vahlkampfiidae</taxon>
        <taxon>Naegleria</taxon>
    </lineage>
</organism>
<dbReference type="OrthoDB" id="47189at2759"/>
<dbReference type="Pfam" id="PF04445">
    <property type="entry name" value="SAM_MT"/>
    <property type="match status" value="1"/>
</dbReference>
<dbReference type="GeneID" id="68113441"/>
<dbReference type="VEuPathDB" id="AmoebaDB:FDP41_006223"/>
<accession>A0A6A5BP93</accession>
<sequence length="374" mass="42737">MKKLGRVIPSSMLPMKPKKALIVRFCVGENSPVRKFNNFSLNDENVFKFLESFSFVKDELIPKLIEKYHLQSGIFQLYAQNETIEERNFKTFEFIEERIKMMTSNENTNDPYFGGPLFLLDVDLSSPLQKLSLLPLFDVQKAQQGILETKYTEIAKSRPLTIGFSDTTSVSLAHRGISKSSALFRACSIKNKKPEQTLVLDATTGLGKDSCILSLLGFNVICCERHPLISIMLKAALQRARENGKFVNMKYLFEETDSRTLTVHSFTNLNLELPDVIYLDPMFTHVGSALPKYELQVLRTVMSFLHFDESFETNTNYRETKSPFEASLVNWALNLGVKRVVMKRPKKSPIVQPDNLAFSYSDGGDIFYDLFQHF</sequence>
<dbReference type="SUPFAM" id="SSF53335">
    <property type="entry name" value="S-adenosyl-L-methionine-dependent methyltransferases"/>
    <property type="match status" value="1"/>
</dbReference>
<name>A0A6A5BP93_NAEFO</name>
<dbReference type="Proteomes" id="UP000444721">
    <property type="component" value="Unassembled WGS sequence"/>
</dbReference>
<dbReference type="Gene3D" id="3.40.50.150">
    <property type="entry name" value="Vaccinia Virus protein VP39"/>
    <property type="match status" value="1"/>
</dbReference>
<dbReference type="VEuPathDB" id="AmoebaDB:NfTy_077380"/>
<dbReference type="VEuPathDB" id="AmoebaDB:NF0021060"/>
<dbReference type="InterPro" id="IPR029063">
    <property type="entry name" value="SAM-dependent_MTases_sf"/>
</dbReference>
<dbReference type="AlphaFoldDB" id="A0A6A5BP93"/>
<dbReference type="InterPro" id="IPR007536">
    <property type="entry name" value="16SrRNA_methylTrfase_J"/>
</dbReference>
<dbReference type="GO" id="GO:0008990">
    <property type="term" value="F:rRNA (guanine-N2-)-methyltransferase activity"/>
    <property type="evidence" value="ECO:0007669"/>
    <property type="project" value="InterPro"/>
</dbReference>
<dbReference type="OMA" id="NVICCER"/>
<dbReference type="PANTHER" id="PTHR36112">
    <property type="entry name" value="RIBOSOMAL RNA SMALL SUBUNIT METHYLTRANSFERASE J"/>
    <property type="match status" value="1"/>
</dbReference>
<dbReference type="RefSeq" id="XP_044559462.1">
    <property type="nucleotide sequence ID" value="XM_044709835.1"/>
</dbReference>
<gene>
    <name evidence="1" type="ORF">FDP41_006223</name>
</gene>
<evidence type="ECO:0000313" key="2">
    <source>
        <dbReference type="Proteomes" id="UP000444721"/>
    </source>
</evidence>
<keyword evidence="2" id="KW-1185">Reference proteome</keyword>
<dbReference type="EMBL" id="VFQX01000051">
    <property type="protein sequence ID" value="KAF0974749.1"/>
    <property type="molecule type" value="Genomic_DNA"/>
</dbReference>
<dbReference type="PANTHER" id="PTHR36112:SF1">
    <property type="entry name" value="RIBOSOMAL RNA SMALL SUBUNIT METHYLTRANSFERASE J"/>
    <property type="match status" value="1"/>
</dbReference>
<proteinExistence type="predicted"/>
<protein>
    <submittedName>
        <fullName evidence="1">Uncharacterized protein</fullName>
    </submittedName>
</protein>
<reference evidence="1 2" key="1">
    <citation type="journal article" date="2019" name="Sci. Rep.">
        <title>Nanopore sequencing improves the draft genome of the human pathogenic amoeba Naegleria fowleri.</title>
        <authorList>
            <person name="Liechti N."/>
            <person name="Schurch N."/>
            <person name="Bruggmann R."/>
            <person name="Wittwer M."/>
        </authorList>
    </citation>
    <scope>NUCLEOTIDE SEQUENCE [LARGE SCALE GENOMIC DNA]</scope>
    <source>
        <strain evidence="1 2">ATCC 30894</strain>
    </source>
</reference>